<dbReference type="InterPro" id="IPR031734">
    <property type="entry name" value="MBF2"/>
</dbReference>
<name>A0A0A1XAW3_ZEUCU</name>
<dbReference type="Pfam" id="PF15868">
    <property type="entry name" value="MBF2"/>
    <property type="match status" value="1"/>
</dbReference>
<organism evidence="2">
    <name type="scientific">Zeugodacus cucurbitae</name>
    <name type="common">Melon fruit fly</name>
    <name type="synonym">Bactrocera cucurbitae</name>
    <dbReference type="NCBI Taxonomy" id="28588"/>
    <lineage>
        <taxon>Eukaryota</taxon>
        <taxon>Metazoa</taxon>
        <taxon>Ecdysozoa</taxon>
        <taxon>Arthropoda</taxon>
        <taxon>Hexapoda</taxon>
        <taxon>Insecta</taxon>
        <taxon>Pterygota</taxon>
        <taxon>Neoptera</taxon>
        <taxon>Endopterygota</taxon>
        <taxon>Diptera</taxon>
        <taxon>Brachycera</taxon>
        <taxon>Muscomorpha</taxon>
        <taxon>Tephritoidea</taxon>
        <taxon>Tephritidae</taxon>
        <taxon>Zeugodacus</taxon>
        <taxon>Zeugodacus</taxon>
    </lineage>
</organism>
<protein>
    <submittedName>
        <fullName evidence="2">Anti-H(O) lectin 2</fullName>
    </submittedName>
</protein>
<proteinExistence type="predicted"/>
<sequence length="169" mass="18073">MVHFYSLAALTLCAICAVSVVSAGIIRDGSNDISLEEVRQITVVKDINEFKKNHPGLALVALKKENSKARSGSTVEYKLGGRVQGDSLVAQIADAFVYEEPKDVTVQLTYPQSGTGSIVTYVEISCEADSSAGNAYVIAGGIGQRFISIVLESTQTETFFYSAQFFGSS</sequence>
<evidence type="ECO:0000256" key="1">
    <source>
        <dbReference type="SAM" id="SignalP"/>
    </source>
</evidence>
<reference evidence="2" key="1">
    <citation type="submission" date="2014-11" db="EMBL/GenBank/DDBJ databases">
        <authorList>
            <person name="Geib S."/>
        </authorList>
    </citation>
    <scope>NUCLEOTIDE SEQUENCE</scope>
</reference>
<evidence type="ECO:0000313" key="2">
    <source>
        <dbReference type="EMBL" id="JAD08434.1"/>
    </source>
</evidence>
<accession>A0A0A1XAW3</accession>
<keyword evidence="1" id="KW-0732">Signal</keyword>
<dbReference type="GeneID" id="105208808"/>
<dbReference type="OrthoDB" id="8192785at2759"/>
<gene>
    <name evidence="2" type="primary">LEC2</name>
    <name evidence="2" type="ORF">g.5497</name>
</gene>
<dbReference type="AlphaFoldDB" id="A0A0A1XAW3"/>
<feature type="chain" id="PRO_5001983508" evidence="1">
    <location>
        <begin position="24"/>
        <end position="169"/>
    </location>
</feature>
<keyword evidence="2" id="KW-0430">Lectin</keyword>
<feature type="signal peptide" evidence="1">
    <location>
        <begin position="1"/>
        <end position="23"/>
    </location>
</feature>
<reference evidence="2" key="2">
    <citation type="journal article" date="2015" name="Gigascience">
        <title>Reconstructing a comprehensive transcriptome assembly of a white-pupal translocated strain of the pest fruit fly Bactrocera cucurbitae.</title>
        <authorList>
            <person name="Sim S.B."/>
            <person name="Calla B."/>
            <person name="Hall B."/>
            <person name="DeRego T."/>
            <person name="Geib S.M."/>
        </authorList>
    </citation>
    <scope>NUCLEOTIDE SEQUENCE</scope>
</reference>
<dbReference type="EMBL" id="GBXI01005858">
    <property type="protein sequence ID" value="JAD08434.1"/>
    <property type="molecule type" value="Transcribed_RNA"/>
</dbReference>
<dbReference type="GO" id="GO:0030246">
    <property type="term" value="F:carbohydrate binding"/>
    <property type="evidence" value="ECO:0007669"/>
    <property type="project" value="UniProtKB-KW"/>
</dbReference>